<evidence type="ECO:0000313" key="2">
    <source>
        <dbReference type="EMBL" id="KZX14517.1"/>
    </source>
</evidence>
<dbReference type="Gene3D" id="2.10.260.10">
    <property type="match status" value="1"/>
</dbReference>
<organism evidence="2 3">
    <name type="scientific">Methanobrevibacter cuticularis</name>
    <dbReference type="NCBI Taxonomy" id="47311"/>
    <lineage>
        <taxon>Archaea</taxon>
        <taxon>Methanobacteriati</taxon>
        <taxon>Methanobacteriota</taxon>
        <taxon>Methanomada group</taxon>
        <taxon>Methanobacteria</taxon>
        <taxon>Methanobacteriales</taxon>
        <taxon>Methanobacteriaceae</taxon>
        <taxon>Methanobrevibacter</taxon>
    </lineage>
</organism>
<name>A0A166CHX1_9EURY</name>
<dbReference type="SUPFAM" id="SSF89447">
    <property type="entry name" value="AbrB/MazE/MraZ-like"/>
    <property type="match status" value="1"/>
</dbReference>
<evidence type="ECO:0000313" key="3">
    <source>
        <dbReference type="Proteomes" id="UP000077275"/>
    </source>
</evidence>
<dbReference type="EMBL" id="LWMW01000169">
    <property type="protein sequence ID" value="KZX14517.1"/>
    <property type="molecule type" value="Genomic_DNA"/>
</dbReference>
<keyword evidence="3" id="KW-1185">Reference proteome</keyword>
<dbReference type="Proteomes" id="UP000077275">
    <property type="component" value="Unassembled WGS sequence"/>
</dbReference>
<feature type="domain" description="SpoVT-AbrB" evidence="1">
    <location>
        <begin position="8"/>
        <end position="50"/>
    </location>
</feature>
<comment type="caution">
    <text evidence="2">The sequence shown here is derived from an EMBL/GenBank/DDBJ whole genome shotgun (WGS) entry which is preliminary data.</text>
</comment>
<protein>
    <submittedName>
        <fullName evidence="2">SpoVT / AbrB like domain protein</fullName>
    </submittedName>
</protein>
<proteinExistence type="predicted"/>
<dbReference type="PATRIC" id="fig|47311.3.peg.2287"/>
<dbReference type="InterPro" id="IPR037914">
    <property type="entry name" value="SpoVT-AbrB_sf"/>
</dbReference>
<reference evidence="2 3" key="1">
    <citation type="submission" date="2016-04" db="EMBL/GenBank/DDBJ databases">
        <title>Genome sequence of Methanobrevibacter cuticularis DSM 11139.</title>
        <authorList>
            <person name="Poehlein A."/>
            <person name="Seedorf H."/>
            <person name="Daniel R."/>
        </authorList>
    </citation>
    <scope>NUCLEOTIDE SEQUENCE [LARGE SCALE GENOMIC DNA]</scope>
    <source>
        <strain evidence="2 3">DSM 11139</strain>
    </source>
</reference>
<dbReference type="SMART" id="SM00966">
    <property type="entry name" value="SpoVT_AbrB"/>
    <property type="match status" value="1"/>
</dbReference>
<dbReference type="AlphaFoldDB" id="A0A166CHX1"/>
<evidence type="ECO:0000259" key="1">
    <source>
        <dbReference type="SMART" id="SM00966"/>
    </source>
</evidence>
<dbReference type="GO" id="GO:0003677">
    <property type="term" value="F:DNA binding"/>
    <property type="evidence" value="ECO:0007669"/>
    <property type="project" value="InterPro"/>
</dbReference>
<dbReference type="NCBIfam" id="TIGR01439">
    <property type="entry name" value="lp_hng_hel_AbrB"/>
    <property type="match status" value="1"/>
</dbReference>
<dbReference type="Pfam" id="PF04014">
    <property type="entry name" value="MazE_antitoxin"/>
    <property type="match status" value="1"/>
</dbReference>
<gene>
    <name evidence="2" type="ORF">MBCUT_20890</name>
</gene>
<sequence length="81" mass="9658">MIIMVITTKIYNKFQTVIPKEIRKKLNITEDHLVEWYLDERGEVKLKFIENLNFEDMAGIFKSDELTDAVKLKKRSQRGKK</sequence>
<dbReference type="InterPro" id="IPR007159">
    <property type="entry name" value="SpoVT-AbrB_dom"/>
</dbReference>
<accession>A0A166CHX1</accession>